<dbReference type="RefSeq" id="WP_344510557.1">
    <property type="nucleotide sequence ID" value="NZ_BAAAQD010000025.1"/>
</dbReference>
<evidence type="ECO:0000313" key="2">
    <source>
        <dbReference type="EMBL" id="GAA1555821.1"/>
    </source>
</evidence>
<keyword evidence="3" id="KW-1185">Reference proteome</keyword>
<reference evidence="2 3" key="1">
    <citation type="journal article" date="2019" name="Int. J. Syst. Evol. Microbiol.">
        <title>The Global Catalogue of Microorganisms (GCM) 10K type strain sequencing project: providing services to taxonomists for standard genome sequencing and annotation.</title>
        <authorList>
            <consortium name="The Broad Institute Genomics Platform"/>
            <consortium name="The Broad Institute Genome Sequencing Center for Infectious Disease"/>
            <person name="Wu L."/>
            <person name="Ma J."/>
        </authorList>
    </citation>
    <scope>NUCLEOTIDE SEQUENCE [LARGE SCALE GENOMIC DNA]</scope>
    <source>
        <strain evidence="2 3">JCM 15933</strain>
    </source>
</reference>
<accession>A0ABN2CGC5</accession>
<organism evidence="2 3">
    <name type="scientific">Dactylosporangium maewongense</name>
    <dbReference type="NCBI Taxonomy" id="634393"/>
    <lineage>
        <taxon>Bacteria</taxon>
        <taxon>Bacillati</taxon>
        <taxon>Actinomycetota</taxon>
        <taxon>Actinomycetes</taxon>
        <taxon>Micromonosporales</taxon>
        <taxon>Micromonosporaceae</taxon>
        <taxon>Dactylosporangium</taxon>
    </lineage>
</organism>
<sequence length="255" mass="27854">MLSARAKRFLAEHATRHPPMPEGAIRAAAGDLPGDAVEALVRFEASYGGLWYRVIGGNPMEHGLDGEVEVHDTPLGPAFTGILDGAWTWPVDVLLDGRTALDLGSWPFRVIDRSVEQRIEKHALLVEVKGWPHRTYTCRTPPRVAPVADERLLPPAVPEASGPADLWWRDDDTAVEATLHAWGGGQDLWTVRHFGRVLHLAHHADPIVYAAMGHETVPATWCILCSEPVAPERMCPPPPASPQTSGGRLRRRAGG</sequence>
<gene>
    <name evidence="2" type="ORF">GCM10009827_090770</name>
</gene>
<evidence type="ECO:0000256" key="1">
    <source>
        <dbReference type="SAM" id="MobiDB-lite"/>
    </source>
</evidence>
<comment type="caution">
    <text evidence="2">The sequence shown here is derived from an EMBL/GenBank/DDBJ whole genome shotgun (WGS) entry which is preliminary data.</text>
</comment>
<proteinExistence type="predicted"/>
<evidence type="ECO:0000313" key="3">
    <source>
        <dbReference type="Proteomes" id="UP001501470"/>
    </source>
</evidence>
<name>A0ABN2CGC5_9ACTN</name>
<feature type="region of interest" description="Disordered" evidence="1">
    <location>
        <begin position="235"/>
        <end position="255"/>
    </location>
</feature>
<protein>
    <submittedName>
        <fullName evidence="2">Uncharacterized protein</fullName>
    </submittedName>
</protein>
<dbReference type="EMBL" id="BAAAQD010000025">
    <property type="protein sequence ID" value="GAA1555821.1"/>
    <property type="molecule type" value="Genomic_DNA"/>
</dbReference>
<dbReference type="Proteomes" id="UP001501470">
    <property type="component" value="Unassembled WGS sequence"/>
</dbReference>